<evidence type="ECO:0000313" key="2">
    <source>
        <dbReference type="Proteomes" id="UP001630127"/>
    </source>
</evidence>
<dbReference type="EMBL" id="JBJUIK010000008">
    <property type="protein sequence ID" value="KAL3521383.1"/>
    <property type="molecule type" value="Genomic_DNA"/>
</dbReference>
<dbReference type="Pfam" id="PF00400">
    <property type="entry name" value="WD40"/>
    <property type="match status" value="1"/>
</dbReference>
<gene>
    <name evidence="1" type="ORF">ACH5RR_019532</name>
</gene>
<dbReference type="SUPFAM" id="SSF50978">
    <property type="entry name" value="WD40 repeat-like"/>
    <property type="match status" value="2"/>
</dbReference>
<organism evidence="1 2">
    <name type="scientific">Cinchona calisaya</name>
    <dbReference type="NCBI Taxonomy" id="153742"/>
    <lineage>
        <taxon>Eukaryota</taxon>
        <taxon>Viridiplantae</taxon>
        <taxon>Streptophyta</taxon>
        <taxon>Embryophyta</taxon>
        <taxon>Tracheophyta</taxon>
        <taxon>Spermatophyta</taxon>
        <taxon>Magnoliopsida</taxon>
        <taxon>eudicotyledons</taxon>
        <taxon>Gunneridae</taxon>
        <taxon>Pentapetalae</taxon>
        <taxon>asterids</taxon>
        <taxon>lamiids</taxon>
        <taxon>Gentianales</taxon>
        <taxon>Rubiaceae</taxon>
        <taxon>Cinchonoideae</taxon>
        <taxon>Cinchoneae</taxon>
        <taxon>Cinchona</taxon>
    </lineage>
</organism>
<dbReference type="InterPro" id="IPR052778">
    <property type="entry name" value="Centrosome-WD_assoc"/>
</dbReference>
<dbReference type="InterPro" id="IPR001680">
    <property type="entry name" value="WD40_rpt"/>
</dbReference>
<evidence type="ECO:0008006" key="3">
    <source>
        <dbReference type="Google" id="ProtNLM"/>
    </source>
</evidence>
<protein>
    <recommendedName>
        <fullName evidence="3">WD repeat-containing protein WRAP73</fullName>
    </recommendedName>
</protein>
<proteinExistence type="predicted"/>
<dbReference type="PANTHER" id="PTHR16220:SF0">
    <property type="entry name" value="WD REPEAT-CONTAINING PROTEIN WRAP73"/>
    <property type="match status" value="1"/>
</dbReference>
<reference evidence="1 2" key="1">
    <citation type="submission" date="2024-11" db="EMBL/GenBank/DDBJ databases">
        <title>A near-complete genome assembly of Cinchona calisaya.</title>
        <authorList>
            <person name="Lian D.C."/>
            <person name="Zhao X.W."/>
            <person name="Wei L."/>
        </authorList>
    </citation>
    <scope>NUCLEOTIDE SEQUENCE [LARGE SCALE GENOMIC DNA]</scope>
    <source>
        <tissue evidence="1">Nenye</tissue>
    </source>
</reference>
<dbReference type="Gene3D" id="2.130.10.10">
    <property type="entry name" value="YVTN repeat-like/Quinoprotein amine dehydrogenase"/>
    <property type="match status" value="3"/>
</dbReference>
<sequence length="459" mass="51967">MEFTEPYKQTGPCSFSPNARFIAVAVDYRLVIRDVLTLKVVQLYSCLDKISYIEWALDSEYILCGLYKRPMIQAWSLTQPDWTCKIDEGAAGIAYARWSPDSRHILTTSEFQLRLTVWSLLNTACIHVQWPKHGSKGVSFTKDGKFAAVCTRRDCKDYVNLLSCNTWEIISVFAVDTLDLADIQWSPDDSAIVIWDSPLEYKILIYSPDGRCLSKYQAYESGLGVKSVSWSPCSQFLAVGSYDQMLRVLNHLTWKVFAEFTHLSTVRAPCSAAVFKEVDEPLQLDMSELTLNDDFLPHSGDDASETRIEVRYDVVELPVTLPCQKPPADKPNPKQGIGLMSWSSDSLYICTRNDSMPTVMWIWDIHRLELAAILIQKEPIRAAAWDPICTRLILCTGSSHLYMWTPSGAYCINVPLSDFSVTDLKWNFDGSCLLLKDKEFFCCAAVPMLQESSDYSSDD</sequence>
<dbReference type="InterPro" id="IPR036322">
    <property type="entry name" value="WD40_repeat_dom_sf"/>
</dbReference>
<dbReference type="SMART" id="SM00320">
    <property type="entry name" value="WD40"/>
    <property type="match status" value="3"/>
</dbReference>
<evidence type="ECO:0000313" key="1">
    <source>
        <dbReference type="EMBL" id="KAL3521383.1"/>
    </source>
</evidence>
<dbReference type="Proteomes" id="UP001630127">
    <property type="component" value="Unassembled WGS sequence"/>
</dbReference>
<comment type="caution">
    <text evidence="1">The sequence shown here is derived from an EMBL/GenBank/DDBJ whole genome shotgun (WGS) entry which is preliminary data.</text>
</comment>
<keyword evidence="2" id="KW-1185">Reference proteome</keyword>
<dbReference type="PANTHER" id="PTHR16220">
    <property type="entry name" value="WD REPEAT PROTEIN 8-RELATED"/>
    <property type="match status" value="1"/>
</dbReference>
<name>A0ABD2ZQ44_9GENT</name>
<dbReference type="AlphaFoldDB" id="A0ABD2ZQ44"/>
<accession>A0ABD2ZQ44</accession>
<dbReference type="InterPro" id="IPR015943">
    <property type="entry name" value="WD40/YVTN_repeat-like_dom_sf"/>
</dbReference>